<dbReference type="AlphaFoldDB" id="A0A832H128"/>
<comment type="caution">
    <text evidence="1">The sequence shown here is derived from an EMBL/GenBank/DDBJ whole genome shotgun (WGS) entry which is preliminary data.</text>
</comment>
<organism evidence="1">
    <name type="scientific">Oscillatoriales cyanobacterium SpSt-402</name>
    <dbReference type="NCBI Taxonomy" id="2282168"/>
    <lineage>
        <taxon>Bacteria</taxon>
        <taxon>Bacillati</taxon>
        <taxon>Cyanobacteriota</taxon>
        <taxon>Cyanophyceae</taxon>
        <taxon>Oscillatoriophycideae</taxon>
        <taxon>Oscillatoriales</taxon>
    </lineage>
</organism>
<gene>
    <name evidence="1" type="ORF">ENR47_02510</name>
</gene>
<name>A0A832H128_9CYAN</name>
<reference evidence="1" key="1">
    <citation type="journal article" date="2020" name="mSystems">
        <title>Genome- and Community-Level Interaction Insights into Carbon Utilization and Element Cycling Functions of Hydrothermarchaeota in Hydrothermal Sediment.</title>
        <authorList>
            <person name="Zhou Z."/>
            <person name="Liu Y."/>
            <person name="Xu W."/>
            <person name="Pan J."/>
            <person name="Luo Z.H."/>
            <person name="Li M."/>
        </authorList>
    </citation>
    <scope>NUCLEOTIDE SEQUENCE [LARGE SCALE GENOMIC DNA]</scope>
    <source>
        <strain evidence="1">SpSt-402</strain>
    </source>
</reference>
<evidence type="ECO:0000313" key="1">
    <source>
        <dbReference type="EMBL" id="HGW93147.1"/>
    </source>
</evidence>
<proteinExistence type="predicted"/>
<protein>
    <submittedName>
        <fullName evidence="1">Uncharacterized protein</fullName>
    </submittedName>
</protein>
<sequence length="136" mass="15545">MKQRSSQTSNNCSCLKLHGTIKPLLEWFNLSGNQPLKQQFSEAIARLAVLKRVLQHFGEAADRLALEPEFYRYQESLIKGEISCLETEIDTLQSEHPNLRIFAAEQFKLELLAFEADPYAEFVCAGQLNRELAPFL</sequence>
<dbReference type="EMBL" id="DSRD01000167">
    <property type="protein sequence ID" value="HGW93147.1"/>
    <property type="molecule type" value="Genomic_DNA"/>
</dbReference>
<accession>A0A832H128</accession>